<feature type="transmembrane region" description="Helical" evidence="3">
    <location>
        <begin position="109"/>
        <end position="130"/>
    </location>
</feature>
<dbReference type="CDD" id="cd00093">
    <property type="entry name" value="HTH_XRE"/>
    <property type="match status" value="1"/>
</dbReference>
<dbReference type="AlphaFoldDB" id="A0A9D1VSV1"/>
<keyword evidence="3" id="KW-0472">Membrane</keyword>
<evidence type="ECO:0000256" key="2">
    <source>
        <dbReference type="SAM" id="MobiDB-lite"/>
    </source>
</evidence>
<accession>A0A9D1VSV1</accession>
<organism evidence="5 6">
    <name type="scientific">Candidatus Borkfalkia faecigallinarum</name>
    <dbReference type="NCBI Taxonomy" id="2838509"/>
    <lineage>
        <taxon>Bacteria</taxon>
        <taxon>Bacillati</taxon>
        <taxon>Bacillota</taxon>
        <taxon>Clostridia</taxon>
        <taxon>Christensenellales</taxon>
        <taxon>Christensenellaceae</taxon>
        <taxon>Candidatus Borkfalkia</taxon>
    </lineage>
</organism>
<dbReference type="GO" id="GO:0003677">
    <property type="term" value="F:DNA binding"/>
    <property type="evidence" value="ECO:0007669"/>
    <property type="project" value="UniProtKB-KW"/>
</dbReference>
<feature type="transmembrane region" description="Helical" evidence="3">
    <location>
        <begin position="180"/>
        <end position="203"/>
    </location>
</feature>
<keyword evidence="1" id="KW-0238">DNA-binding</keyword>
<dbReference type="PANTHER" id="PTHR46558:SF4">
    <property type="entry name" value="DNA-BIDING PHAGE PROTEIN"/>
    <property type="match status" value="1"/>
</dbReference>
<keyword evidence="3" id="KW-0812">Transmembrane</keyword>
<dbReference type="PROSITE" id="PS50943">
    <property type="entry name" value="HTH_CROC1"/>
    <property type="match status" value="1"/>
</dbReference>
<feature type="transmembrane region" description="Helical" evidence="3">
    <location>
        <begin position="136"/>
        <end position="159"/>
    </location>
</feature>
<evidence type="ECO:0000256" key="1">
    <source>
        <dbReference type="ARBA" id="ARBA00023125"/>
    </source>
</evidence>
<feature type="transmembrane region" description="Helical" evidence="3">
    <location>
        <begin position="209"/>
        <end position="229"/>
    </location>
</feature>
<gene>
    <name evidence="5" type="ORF">H9737_00680</name>
</gene>
<evidence type="ECO:0000313" key="6">
    <source>
        <dbReference type="Proteomes" id="UP000824249"/>
    </source>
</evidence>
<dbReference type="SUPFAM" id="SSF47413">
    <property type="entry name" value="lambda repressor-like DNA-binding domains"/>
    <property type="match status" value="1"/>
</dbReference>
<proteinExistence type="predicted"/>
<sequence length="254" mass="27169">MNRQTIGAFLATQRKAHGYTQEEVADKLGISNRTLSKWETDRSSPDILYLPALADLYGVTVDEILRGERTKREEIPLSPEEQAKKEEQAQRAKRALQRRRLASFSAKTYIAYGVAAGGLLLVLIAALLFTLPDGKIASFVLLAAGAAAYVAAAVLLLALRAGLADAAEDPRFALAAEQKFFRALRVILTCLLAESALFFLLLLAGGNNLLGGTLTAGALLLCALAAYALTAGIEARRAATMAEGAAQRDARHDK</sequence>
<dbReference type="Gene3D" id="1.10.260.40">
    <property type="entry name" value="lambda repressor-like DNA-binding domains"/>
    <property type="match status" value="1"/>
</dbReference>
<evidence type="ECO:0000256" key="3">
    <source>
        <dbReference type="SAM" id="Phobius"/>
    </source>
</evidence>
<evidence type="ECO:0000259" key="4">
    <source>
        <dbReference type="PROSITE" id="PS50943"/>
    </source>
</evidence>
<evidence type="ECO:0000313" key="5">
    <source>
        <dbReference type="EMBL" id="HIX46188.1"/>
    </source>
</evidence>
<name>A0A9D1VSV1_9FIRM</name>
<feature type="non-terminal residue" evidence="5">
    <location>
        <position position="254"/>
    </location>
</feature>
<dbReference type="SMART" id="SM00530">
    <property type="entry name" value="HTH_XRE"/>
    <property type="match status" value="1"/>
</dbReference>
<protein>
    <submittedName>
        <fullName evidence="5">Helix-turn-helix transcriptional regulator</fullName>
    </submittedName>
</protein>
<dbReference type="PANTHER" id="PTHR46558">
    <property type="entry name" value="TRACRIPTIONAL REGULATORY PROTEIN-RELATED-RELATED"/>
    <property type="match status" value="1"/>
</dbReference>
<dbReference type="InterPro" id="IPR001387">
    <property type="entry name" value="Cro/C1-type_HTH"/>
</dbReference>
<dbReference type="Pfam" id="PF01381">
    <property type="entry name" value="HTH_3"/>
    <property type="match status" value="1"/>
</dbReference>
<dbReference type="InterPro" id="IPR010982">
    <property type="entry name" value="Lambda_DNA-bd_dom_sf"/>
</dbReference>
<reference evidence="5" key="1">
    <citation type="journal article" date="2021" name="PeerJ">
        <title>Extensive microbial diversity within the chicken gut microbiome revealed by metagenomics and culture.</title>
        <authorList>
            <person name="Gilroy R."/>
            <person name="Ravi A."/>
            <person name="Getino M."/>
            <person name="Pursley I."/>
            <person name="Horton D.L."/>
            <person name="Alikhan N.F."/>
            <person name="Baker D."/>
            <person name="Gharbi K."/>
            <person name="Hall N."/>
            <person name="Watson M."/>
            <person name="Adriaenssens E.M."/>
            <person name="Foster-Nyarko E."/>
            <person name="Jarju S."/>
            <person name="Secka A."/>
            <person name="Antonio M."/>
            <person name="Oren A."/>
            <person name="Chaudhuri R.R."/>
            <person name="La Ragione R."/>
            <person name="Hildebrand F."/>
            <person name="Pallen M.J."/>
        </authorList>
    </citation>
    <scope>NUCLEOTIDE SEQUENCE</scope>
    <source>
        <strain evidence="5">26628</strain>
    </source>
</reference>
<feature type="domain" description="HTH cro/C1-type" evidence="4">
    <location>
        <begin position="10"/>
        <end position="64"/>
    </location>
</feature>
<dbReference type="EMBL" id="DXFD01000010">
    <property type="protein sequence ID" value="HIX46188.1"/>
    <property type="molecule type" value="Genomic_DNA"/>
</dbReference>
<feature type="region of interest" description="Disordered" evidence="2">
    <location>
        <begin position="70"/>
        <end position="90"/>
    </location>
</feature>
<comment type="caution">
    <text evidence="5">The sequence shown here is derived from an EMBL/GenBank/DDBJ whole genome shotgun (WGS) entry which is preliminary data.</text>
</comment>
<reference evidence="5" key="2">
    <citation type="submission" date="2021-04" db="EMBL/GenBank/DDBJ databases">
        <authorList>
            <person name="Gilroy R."/>
        </authorList>
    </citation>
    <scope>NUCLEOTIDE SEQUENCE</scope>
    <source>
        <strain evidence="5">26628</strain>
    </source>
</reference>
<keyword evidence="3" id="KW-1133">Transmembrane helix</keyword>
<dbReference type="Proteomes" id="UP000824249">
    <property type="component" value="Unassembled WGS sequence"/>
</dbReference>